<gene>
    <name evidence="2" type="ORF">Bccel_5711</name>
</gene>
<evidence type="ECO:0000313" key="2">
    <source>
        <dbReference type="EMBL" id="KNY30431.1"/>
    </source>
</evidence>
<reference evidence="3" key="1">
    <citation type="submission" date="2015-07" db="EMBL/GenBank/DDBJ databases">
        <title>Near-Complete Genome Sequence of the Cellulolytic Bacterium Bacteroides (Pseudobacteroides) cellulosolvens ATCC 35603.</title>
        <authorList>
            <person name="Dassa B."/>
            <person name="Utturkar S.M."/>
            <person name="Klingeman D.M."/>
            <person name="Hurt R.A."/>
            <person name="Keller M."/>
            <person name="Xu J."/>
            <person name="Reddy Y.H.K."/>
            <person name="Borovok I."/>
            <person name="Grinberg I.R."/>
            <person name="Lamed R."/>
            <person name="Zhivin O."/>
            <person name="Bayer E.A."/>
            <person name="Brown S.D."/>
        </authorList>
    </citation>
    <scope>NUCLEOTIDE SEQUENCE [LARGE SCALE GENOMIC DNA]</scope>
    <source>
        <strain evidence="3">DSM 2933</strain>
    </source>
</reference>
<dbReference type="InterPro" id="IPR002931">
    <property type="entry name" value="Transglutaminase-like"/>
</dbReference>
<dbReference type="SMART" id="SM00460">
    <property type="entry name" value="TGc"/>
    <property type="match status" value="1"/>
</dbReference>
<keyword evidence="3" id="KW-1185">Reference proteome</keyword>
<dbReference type="Proteomes" id="UP000036923">
    <property type="component" value="Unassembled WGS sequence"/>
</dbReference>
<organism evidence="2 3">
    <name type="scientific">Pseudobacteroides cellulosolvens ATCC 35603 = DSM 2933</name>
    <dbReference type="NCBI Taxonomy" id="398512"/>
    <lineage>
        <taxon>Bacteria</taxon>
        <taxon>Bacillati</taxon>
        <taxon>Bacillota</taxon>
        <taxon>Clostridia</taxon>
        <taxon>Eubacteriales</taxon>
        <taxon>Oscillospiraceae</taxon>
        <taxon>Pseudobacteroides</taxon>
    </lineage>
</organism>
<feature type="domain" description="Transglutaminase-like" evidence="1">
    <location>
        <begin position="376"/>
        <end position="437"/>
    </location>
</feature>
<dbReference type="SUPFAM" id="SSF54001">
    <property type="entry name" value="Cysteine proteinases"/>
    <property type="match status" value="1"/>
</dbReference>
<dbReference type="RefSeq" id="WP_036940106.1">
    <property type="nucleotide sequence ID" value="NZ_JQKC01000010.1"/>
</dbReference>
<evidence type="ECO:0000313" key="3">
    <source>
        <dbReference type="Proteomes" id="UP000036923"/>
    </source>
</evidence>
<sequence length="517" mass="60007">MAKKLIVAIAFIFIVMLAASLQNTKIQNQQEMHFTPGKDEKYVSLLSPPSFKQLMSVSELLVKVEGKQKTGEIDAANKLIMDYLKNYKSSISEMEMKLLSDEIERIRRVPLDYKLDENSLFTELSRSIRGFGKNEFIKWQKEGRFDFKTINGRKMFMNSSKSNLFFRYPELNARRIDYNRNINFANEVYAAVSAIKNGKASSDGIVRLPRKTQISHSLALNDGVVNKGTKLSCWIPYPIKSDHQDNIKLISSSYAVKSIDNEKSSIRSAYFEITTNSTKPLPFEIVYSYTSYSHYRKVDPIKVGKYDESSELYKKYTADEPHISFGERIKSLAKKIVGSETNPYKKANKIYNWICDNIKYSYAVEYSTIRNISEYTLEHGYGDCGQQALLFISLCRSEGIPARWQSGLTTYKSRQFIHDWAEIYIEPYGWIPVDTYMGVYFTSVSDALDSKKSREIRDFYFGNMDYFRMVANKGHFLELKPGKKYLRSDTVDFQRGEIESGSRNFYFNEWKFKYKVN</sequence>
<dbReference type="PANTHER" id="PTHR38339:SF1">
    <property type="entry name" value="TRANSGLUTAMINASE-LIKE DOMAIN-CONTAINING PROTEIN"/>
    <property type="match status" value="1"/>
</dbReference>
<comment type="caution">
    <text evidence="2">The sequence shown here is derived from an EMBL/GenBank/DDBJ whole genome shotgun (WGS) entry which is preliminary data.</text>
</comment>
<dbReference type="OrthoDB" id="9804872at2"/>
<proteinExistence type="predicted"/>
<dbReference type="PANTHER" id="PTHR38339">
    <property type="entry name" value="TRANSGLUTAMINASE DOMAIN PROTEIN"/>
    <property type="match status" value="1"/>
</dbReference>
<dbReference type="AlphaFoldDB" id="A0A0L6JX55"/>
<dbReference type="eggNOG" id="COG1305">
    <property type="taxonomic scope" value="Bacteria"/>
</dbReference>
<dbReference type="InterPro" id="IPR038765">
    <property type="entry name" value="Papain-like_cys_pep_sf"/>
</dbReference>
<name>A0A0L6JX55_9FIRM</name>
<accession>A0A0L6JX55</accession>
<dbReference type="Pfam" id="PF01841">
    <property type="entry name" value="Transglut_core"/>
    <property type="match status" value="1"/>
</dbReference>
<dbReference type="Gene3D" id="3.10.620.30">
    <property type="match status" value="1"/>
</dbReference>
<dbReference type="EMBL" id="LGTC01000001">
    <property type="protein sequence ID" value="KNY30431.1"/>
    <property type="molecule type" value="Genomic_DNA"/>
</dbReference>
<evidence type="ECO:0000259" key="1">
    <source>
        <dbReference type="SMART" id="SM00460"/>
    </source>
</evidence>
<protein>
    <submittedName>
        <fullName evidence="2">Transglutaminase domain-containing protein</fullName>
    </submittedName>
</protein>